<dbReference type="InterPro" id="IPR036691">
    <property type="entry name" value="Endo/exonu/phosph_ase_sf"/>
</dbReference>
<evidence type="ECO:0000313" key="7">
    <source>
        <dbReference type="EMBL" id="CAF4421885.1"/>
    </source>
</evidence>
<evidence type="ECO:0000256" key="2">
    <source>
        <dbReference type="ARBA" id="ARBA00009678"/>
    </source>
</evidence>
<comment type="similarity">
    <text evidence="2">In the central section; belongs to the inositol 1,4,5-trisphosphate 5-phosphatase family.</text>
</comment>
<dbReference type="PROSITE" id="PS50275">
    <property type="entry name" value="SAC"/>
    <property type="match status" value="1"/>
</dbReference>
<feature type="compositionally biased region" description="Polar residues" evidence="5">
    <location>
        <begin position="817"/>
        <end position="828"/>
    </location>
</feature>
<dbReference type="Pfam" id="PF02383">
    <property type="entry name" value="Syja_N"/>
    <property type="match status" value="1"/>
</dbReference>
<feature type="non-terminal residue" evidence="7">
    <location>
        <position position="1"/>
    </location>
</feature>
<keyword evidence="4" id="KW-0378">Hydrolase</keyword>
<dbReference type="InterPro" id="IPR002013">
    <property type="entry name" value="SAC_dom"/>
</dbReference>
<feature type="domain" description="SAC" evidence="6">
    <location>
        <begin position="1"/>
        <end position="200"/>
    </location>
</feature>
<evidence type="ECO:0000313" key="8">
    <source>
        <dbReference type="Proteomes" id="UP000663873"/>
    </source>
</evidence>
<feature type="region of interest" description="Disordered" evidence="5">
    <location>
        <begin position="798"/>
        <end position="828"/>
    </location>
</feature>
<dbReference type="Pfam" id="PF22669">
    <property type="entry name" value="Exo_endo_phos2"/>
    <property type="match status" value="1"/>
</dbReference>
<dbReference type="Proteomes" id="UP000663873">
    <property type="component" value="Unassembled WGS sequence"/>
</dbReference>
<dbReference type="AlphaFoldDB" id="A0A820QN19"/>
<dbReference type="Gene3D" id="3.60.10.10">
    <property type="entry name" value="Endonuclease/exonuclease/phosphatase"/>
    <property type="match status" value="1"/>
</dbReference>
<evidence type="ECO:0000256" key="5">
    <source>
        <dbReference type="SAM" id="MobiDB-lite"/>
    </source>
</evidence>
<dbReference type="GO" id="GO:0046856">
    <property type="term" value="P:phosphatidylinositol dephosphorylation"/>
    <property type="evidence" value="ECO:0007669"/>
    <property type="project" value="InterPro"/>
</dbReference>
<evidence type="ECO:0000259" key="6">
    <source>
        <dbReference type="PROSITE" id="PS50275"/>
    </source>
</evidence>
<accession>A0A820QN19</accession>
<sequence>VATHRINISRSEALSYKAFFEHFKHLYCHYGRLLVINLVERRDHEKRIGNEYKNLFDLLVKTSRQTQNSQQSSVNHLNERDFIWFDYHEQSRTIKNFTAEQFVQKLFIENVNYPIKERLHQQGFFTWMNGAKYSTQKGVFRMNCIDCLDRTNNVQLTIGSNVLFMQLQALKKQCNSYYISDGLRGMWVKNGDHISRIYTGTGALGQRTDGFILNELFKIRRNYTRKEKFRISIGTWNINGDKNPALGHQYPSILDAWLFHGPDNMSTNLRKPNAIQTNGYLASDYEKSSPDIVAIGFQEICDLTASNIVSKSSSNANRWVENVEDYFKKNYQDTEYILLGMDQLVGVCLAIFIRRDLAPYVKNVGIDTVKTGMGGTLGNKGCVAIRLVLHNTSICFICAHFTAGQNEYSERNKDYKLMMEKLSFQPPSRAIWHDHIFFLGDFNYRLTIPRAQVEYFVRNGSYKELLEYDQLKKELQEKRVFRDFEEGEIRFPPTYKYDIGSDEYDTSEKARTPSYTDRVLWRTTCPNIQIKQLYYGRAEVKTSDHRPVSSIFDADVEICDEKRLYEEYVQLYRRLSPSNALIRYDMVANSIQTKQQIIDEFDLYIKKRYGSDISIVDRFFASNQRYLSLYMFFENGEHVRRVLEPREDQVKYKQEQEYKITLKEFKIRYAKICGQRVYVTNLQSGIYFKKTLIDLNEDVALAERLILFFTDVNQTMDPETINYDLGAYQQPARESLSTNQDIPVTSAVDHDDDSAIANLSQLIHINKHEQAKDDTETDQFVKELFTLCLLDSSYASTRDLNQNDSTTDDLKTDDDTMNSPNSSNNKYRSQLLRLYAKQHIPHRSKNDNYK</sequence>
<evidence type="ECO:0000256" key="1">
    <source>
        <dbReference type="ARBA" id="ARBA00008943"/>
    </source>
</evidence>
<dbReference type="InterPro" id="IPR046985">
    <property type="entry name" value="IP5"/>
</dbReference>
<keyword evidence="8" id="KW-1185">Reference proteome</keyword>
<dbReference type="EC" id="3.1.3.36" evidence="3"/>
<dbReference type="EMBL" id="CAJOBP010003877">
    <property type="protein sequence ID" value="CAF4421885.1"/>
    <property type="molecule type" value="Genomic_DNA"/>
</dbReference>
<comment type="caution">
    <text evidence="7">The sequence shown here is derived from an EMBL/GenBank/DDBJ whole genome shotgun (WGS) entry which is preliminary data.</text>
</comment>
<organism evidence="7 8">
    <name type="scientific">Rotaria socialis</name>
    <dbReference type="NCBI Taxonomy" id="392032"/>
    <lineage>
        <taxon>Eukaryota</taxon>
        <taxon>Metazoa</taxon>
        <taxon>Spiralia</taxon>
        <taxon>Gnathifera</taxon>
        <taxon>Rotifera</taxon>
        <taxon>Eurotatoria</taxon>
        <taxon>Bdelloidea</taxon>
        <taxon>Philodinida</taxon>
        <taxon>Philodinidae</taxon>
        <taxon>Rotaria</taxon>
    </lineage>
</organism>
<dbReference type="SUPFAM" id="SSF56219">
    <property type="entry name" value="DNase I-like"/>
    <property type="match status" value="1"/>
</dbReference>
<dbReference type="SMART" id="SM00128">
    <property type="entry name" value="IPPc"/>
    <property type="match status" value="1"/>
</dbReference>
<dbReference type="InterPro" id="IPR000300">
    <property type="entry name" value="IPPc"/>
</dbReference>
<dbReference type="PANTHER" id="PTHR11200:SF257">
    <property type="entry name" value="PHOSPHOINOSITIDE 5-PHOSPHATASE"/>
    <property type="match status" value="1"/>
</dbReference>
<comment type="similarity">
    <text evidence="1">Belongs to the synaptojanin family.</text>
</comment>
<evidence type="ECO:0000256" key="3">
    <source>
        <dbReference type="ARBA" id="ARBA00013044"/>
    </source>
</evidence>
<reference evidence="7" key="1">
    <citation type="submission" date="2021-02" db="EMBL/GenBank/DDBJ databases">
        <authorList>
            <person name="Nowell W R."/>
        </authorList>
    </citation>
    <scope>NUCLEOTIDE SEQUENCE</scope>
</reference>
<name>A0A820QN19_9BILA</name>
<gene>
    <name evidence="7" type="ORF">UJA718_LOCUS20641</name>
</gene>
<protein>
    <recommendedName>
        <fullName evidence="3">phosphoinositide 5-phosphatase</fullName>
        <ecNumber evidence="3">3.1.3.36</ecNumber>
    </recommendedName>
</protein>
<evidence type="ECO:0000256" key="4">
    <source>
        <dbReference type="ARBA" id="ARBA00022801"/>
    </source>
</evidence>
<dbReference type="GO" id="GO:0004439">
    <property type="term" value="F:phosphatidylinositol-4,5-bisphosphate 5-phosphatase activity"/>
    <property type="evidence" value="ECO:0007669"/>
    <property type="project" value="UniProtKB-EC"/>
</dbReference>
<dbReference type="PANTHER" id="PTHR11200">
    <property type="entry name" value="INOSITOL 5-PHOSPHATASE"/>
    <property type="match status" value="1"/>
</dbReference>
<proteinExistence type="inferred from homology"/>